<sequence length="510" mass="55509">MKIVTTKTMKEMDRIAMEEYHIPGVVLMEHAAMAVKKHVDLVADKNKHIVILCGPGNNGGDGFALARLLKQDGYEQVMIFCNVPFEKMSHDEKIYAAIAGSYHIPIYQSEDLKEVKKMFASADIVIDALFGTGLSRNIEGFYDQLILTLNTMHKYVISIDIASGINGDSGAIMGCGIQATKTVSLVCYKPGNVMYPGSAYCGDVVVEDIAMPQEIIAKSNGNEVMDDDLIASFLPKRQAHSNKGSYGKALMIGGSMRMHGALAMCAKAALSSGIGTLTIALPSSIHAIMAGKMEECMLLPLSDEDGYFSEKSAEELKDQLDLFDFVTIGNGMGRGKGANALVELVLKSNLPCILDGDALYLVGKHPEWLKRKAPTILTPHPKEMSYLSARKLDDVLNDPMEVVQTFLKGYGNITLIYKNEHTIVCNKAFSYMNLAGNNALAKGGSGDVLCGMLCGLYGQSKDALKSACCAVYVHARCADELIKAKDYNAILAKDIIEESSHIYKELRNRQ</sequence>
<dbReference type="PROSITE" id="PS51385">
    <property type="entry name" value="YJEF_N"/>
    <property type="match status" value="1"/>
</dbReference>
<dbReference type="HAMAP" id="MF_01965">
    <property type="entry name" value="NADHX_dehydratase"/>
    <property type="match status" value="1"/>
</dbReference>
<dbReference type="EMBL" id="JAKVPQ010000004">
    <property type="protein sequence ID" value="MCH4284920.1"/>
    <property type="molecule type" value="Genomic_DNA"/>
</dbReference>
<feature type="domain" description="YjeF C-terminal" evidence="21">
    <location>
        <begin position="226"/>
        <end position="506"/>
    </location>
</feature>
<dbReference type="CDD" id="cd01171">
    <property type="entry name" value="YXKO-related"/>
    <property type="match status" value="1"/>
</dbReference>
<keyword evidence="8 17" id="KW-0521">NADP</keyword>
<feature type="binding site" evidence="17">
    <location>
        <position position="331"/>
    </location>
    <ligand>
        <name>(6S)-NADPHX</name>
        <dbReference type="ChEBI" id="CHEBI:64076"/>
    </ligand>
</feature>
<gene>
    <name evidence="17" type="primary">nnrD</name>
    <name evidence="18" type="synonym">nnrE</name>
    <name evidence="23" type="ORF">LQE99_07215</name>
</gene>
<feature type="binding site" evidence="18">
    <location>
        <position position="163"/>
    </location>
    <ligand>
        <name>K(+)</name>
        <dbReference type="ChEBI" id="CHEBI:29103"/>
    </ligand>
</feature>
<keyword evidence="9 18" id="KW-0630">Potassium</keyword>
<dbReference type="NCBIfam" id="TIGR00196">
    <property type="entry name" value="yjeF_cterm"/>
    <property type="match status" value="1"/>
</dbReference>
<dbReference type="PROSITE" id="PS51383">
    <property type="entry name" value="YJEF_C_3"/>
    <property type="match status" value="1"/>
</dbReference>
<comment type="cofactor">
    <cofactor evidence="18 19">
        <name>K(+)</name>
        <dbReference type="ChEBI" id="CHEBI:29103"/>
    </cofactor>
    <text evidence="18 19">Binds 1 potassium ion per subunit.</text>
</comment>
<evidence type="ECO:0000256" key="9">
    <source>
        <dbReference type="ARBA" id="ARBA00022958"/>
    </source>
</evidence>
<proteinExistence type="inferred from homology"/>
<evidence type="ECO:0000256" key="12">
    <source>
        <dbReference type="ARBA" id="ARBA00023239"/>
    </source>
</evidence>
<evidence type="ECO:0000256" key="5">
    <source>
        <dbReference type="ARBA" id="ARBA00022723"/>
    </source>
</evidence>
<name>A0ABS9R5I8_9FIRM</name>
<accession>A0ABS9R5I8</accession>
<organism evidence="23 24">
    <name type="scientific">Amedibacillus hominis</name>
    <dbReference type="NCBI Taxonomy" id="2897776"/>
    <lineage>
        <taxon>Bacteria</taxon>
        <taxon>Bacillati</taxon>
        <taxon>Bacillota</taxon>
        <taxon>Erysipelotrichia</taxon>
        <taxon>Erysipelotrichales</taxon>
        <taxon>Erysipelotrichaceae</taxon>
        <taxon>Amedibacillus</taxon>
    </lineage>
</organism>
<dbReference type="NCBIfam" id="TIGR00197">
    <property type="entry name" value="yjeF_nterm"/>
    <property type="match status" value="1"/>
</dbReference>
<dbReference type="SUPFAM" id="SSF64153">
    <property type="entry name" value="YjeF N-terminal domain-like"/>
    <property type="match status" value="1"/>
</dbReference>
<dbReference type="Gene3D" id="3.40.1190.20">
    <property type="match status" value="1"/>
</dbReference>
<comment type="function">
    <text evidence="14 19">Bifunctional enzyme that catalyzes the epimerization of the S- and R-forms of NAD(P)HX and the dehydration of the S-form of NAD(P)HX at the expense of ADP, which is converted to AMP. This allows the repair of both epimers of NAD(P)HX, a damaged form of NAD(P)H that is a result of enzymatic or heat-dependent hydration.</text>
</comment>
<comment type="catalytic activity">
    <reaction evidence="16 17 19">
        <text>(6S)-NADPHX + ADP = AMP + phosphate + NADPH + H(+)</text>
        <dbReference type="Rhea" id="RHEA:32235"/>
        <dbReference type="ChEBI" id="CHEBI:15378"/>
        <dbReference type="ChEBI" id="CHEBI:43474"/>
        <dbReference type="ChEBI" id="CHEBI:57783"/>
        <dbReference type="ChEBI" id="CHEBI:64076"/>
        <dbReference type="ChEBI" id="CHEBI:456215"/>
        <dbReference type="ChEBI" id="CHEBI:456216"/>
        <dbReference type="EC" id="4.2.1.136"/>
    </reaction>
</comment>
<comment type="function">
    <text evidence="17">Catalyzes the dehydration of the S-form of NAD(P)HX at the expense of ADP, which is converted to AMP. Together with NAD(P)HX epimerase, which catalyzes the epimerization of the S- and R-forms, the enzyme allows the repair of both epimers of NAD(P)HX, a damaged form of NAD(P)H that is a result of enzymatic or heat-dependent hydration.</text>
</comment>
<dbReference type="InterPro" id="IPR030677">
    <property type="entry name" value="Nnr"/>
</dbReference>
<evidence type="ECO:0000313" key="23">
    <source>
        <dbReference type="EMBL" id="MCH4284920.1"/>
    </source>
</evidence>
<evidence type="ECO:0000256" key="8">
    <source>
        <dbReference type="ARBA" id="ARBA00022857"/>
    </source>
</evidence>
<feature type="binding site" evidence="17">
    <location>
        <position position="261"/>
    </location>
    <ligand>
        <name>(6S)-NADPHX</name>
        <dbReference type="ChEBI" id="CHEBI:64076"/>
    </ligand>
</feature>
<comment type="similarity">
    <text evidence="4 19">In the C-terminal section; belongs to the NnrD/CARKD family.</text>
</comment>
<feature type="binding site" evidence="18">
    <location>
        <position position="58"/>
    </location>
    <ligand>
        <name>K(+)</name>
        <dbReference type="ChEBI" id="CHEBI:29103"/>
    </ligand>
</feature>
<protein>
    <recommendedName>
        <fullName evidence="19">Bifunctional NAD(P)H-hydrate repair enzyme</fullName>
    </recommendedName>
    <alternativeName>
        <fullName evidence="19">Nicotinamide nucleotide repair protein</fullName>
    </alternativeName>
    <domain>
        <recommendedName>
            <fullName evidence="19">ADP-dependent (S)-NAD(P)H-hydrate dehydratase</fullName>
            <ecNumber evidence="19">4.2.1.136</ecNumber>
        </recommendedName>
        <alternativeName>
            <fullName evidence="19">ADP-dependent NAD(P)HX dehydratase</fullName>
        </alternativeName>
    </domain>
    <domain>
        <recommendedName>
            <fullName evidence="19">NAD(P)H-hydrate epimerase</fullName>
            <ecNumber evidence="19">5.1.99.6</ecNumber>
        </recommendedName>
    </domain>
</protein>
<feature type="domain" description="YjeF N-terminal" evidence="22">
    <location>
        <begin position="9"/>
        <end position="217"/>
    </location>
</feature>
<evidence type="ECO:0000256" key="14">
    <source>
        <dbReference type="ARBA" id="ARBA00025153"/>
    </source>
</evidence>
<reference evidence="23 24" key="1">
    <citation type="submission" date="2022-02" db="EMBL/GenBank/DDBJ databases">
        <title>Genome of Erysipelotrichaceae sp. nov. NSJ-176 isolated from human feces.</title>
        <authorList>
            <person name="Abdugheni R."/>
        </authorList>
    </citation>
    <scope>NUCLEOTIDE SEQUENCE [LARGE SCALE GENOMIC DNA]</scope>
    <source>
        <strain evidence="23 24">NSJ-176</strain>
    </source>
</reference>
<dbReference type="SUPFAM" id="SSF53613">
    <property type="entry name" value="Ribokinase-like"/>
    <property type="match status" value="1"/>
</dbReference>
<keyword evidence="10 17" id="KW-0520">NAD</keyword>
<evidence type="ECO:0000256" key="10">
    <source>
        <dbReference type="ARBA" id="ARBA00023027"/>
    </source>
</evidence>
<evidence type="ECO:0000256" key="19">
    <source>
        <dbReference type="PIRNR" id="PIRNR017184"/>
    </source>
</evidence>
<feature type="binding site" evidence="18">
    <location>
        <position position="160"/>
    </location>
    <ligand>
        <name>(6S)-NADPHX</name>
        <dbReference type="ChEBI" id="CHEBI:64076"/>
    </ligand>
</feature>
<evidence type="ECO:0000256" key="15">
    <source>
        <dbReference type="ARBA" id="ARBA00048238"/>
    </source>
</evidence>
<keyword evidence="6 17" id="KW-0547">Nucleotide-binding</keyword>
<dbReference type="Gene3D" id="3.40.50.10260">
    <property type="entry name" value="YjeF N-terminal domain"/>
    <property type="match status" value="1"/>
</dbReference>
<evidence type="ECO:0000256" key="11">
    <source>
        <dbReference type="ARBA" id="ARBA00023235"/>
    </source>
</evidence>
<feature type="domain" description="Rhodanese" evidence="20">
    <location>
        <begin position="21"/>
        <end position="79"/>
    </location>
</feature>
<evidence type="ECO:0000259" key="22">
    <source>
        <dbReference type="PROSITE" id="PS51385"/>
    </source>
</evidence>
<keyword evidence="5 18" id="KW-0479">Metal-binding</keyword>
<feature type="binding site" evidence="17">
    <location>
        <begin position="418"/>
        <end position="422"/>
    </location>
    <ligand>
        <name>AMP</name>
        <dbReference type="ChEBI" id="CHEBI:456215"/>
    </ligand>
</feature>
<dbReference type="Pfam" id="PF01256">
    <property type="entry name" value="Carb_kinase"/>
    <property type="match status" value="1"/>
</dbReference>
<dbReference type="EC" id="4.2.1.136" evidence="19"/>
<dbReference type="InterPro" id="IPR029056">
    <property type="entry name" value="Ribokinase-like"/>
</dbReference>
<dbReference type="HAMAP" id="MF_01966">
    <property type="entry name" value="NADHX_epimerase"/>
    <property type="match status" value="1"/>
</dbReference>
<comment type="catalytic activity">
    <reaction evidence="15 17 19">
        <text>(6S)-NADHX + ADP = AMP + phosphate + NADH + H(+)</text>
        <dbReference type="Rhea" id="RHEA:32223"/>
        <dbReference type="ChEBI" id="CHEBI:15378"/>
        <dbReference type="ChEBI" id="CHEBI:43474"/>
        <dbReference type="ChEBI" id="CHEBI:57945"/>
        <dbReference type="ChEBI" id="CHEBI:64074"/>
        <dbReference type="ChEBI" id="CHEBI:456215"/>
        <dbReference type="ChEBI" id="CHEBI:456216"/>
        <dbReference type="EC" id="4.2.1.136"/>
    </reaction>
</comment>
<dbReference type="InterPro" id="IPR001763">
    <property type="entry name" value="Rhodanese-like_dom"/>
</dbReference>
<evidence type="ECO:0000259" key="21">
    <source>
        <dbReference type="PROSITE" id="PS51383"/>
    </source>
</evidence>
<dbReference type="PANTHER" id="PTHR12592:SF0">
    <property type="entry name" value="ATP-DEPENDENT (S)-NAD(P)H-HYDRATE DEHYDRATASE"/>
    <property type="match status" value="1"/>
</dbReference>
<dbReference type="InterPro" id="IPR036652">
    <property type="entry name" value="YjeF_N_dom_sf"/>
</dbReference>
<evidence type="ECO:0000313" key="24">
    <source>
        <dbReference type="Proteomes" id="UP001202402"/>
    </source>
</evidence>
<keyword evidence="7 17" id="KW-0067">ATP-binding</keyword>
<comment type="catalytic activity">
    <reaction evidence="2 18 19">
        <text>(6R)-NADPHX = (6S)-NADPHX</text>
        <dbReference type="Rhea" id="RHEA:32227"/>
        <dbReference type="ChEBI" id="CHEBI:64076"/>
        <dbReference type="ChEBI" id="CHEBI:64077"/>
        <dbReference type="EC" id="5.1.99.6"/>
    </reaction>
</comment>
<evidence type="ECO:0000259" key="20">
    <source>
        <dbReference type="PROSITE" id="PS50206"/>
    </source>
</evidence>
<keyword evidence="12 17" id="KW-0456">Lyase</keyword>
<dbReference type="RefSeq" id="WP_117452799.1">
    <property type="nucleotide sequence ID" value="NZ_JAKVPQ010000004.1"/>
</dbReference>
<keyword evidence="11 18" id="KW-0413">Isomerase</keyword>
<evidence type="ECO:0000256" key="18">
    <source>
        <dbReference type="HAMAP-Rule" id="MF_01966"/>
    </source>
</evidence>
<dbReference type="EC" id="5.1.99.6" evidence="19"/>
<evidence type="ECO:0000256" key="17">
    <source>
        <dbReference type="HAMAP-Rule" id="MF_01965"/>
    </source>
</evidence>
<feature type="binding site" evidence="17">
    <location>
        <position position="380"/>
    </location>
    <ligand>
        <name>(6S)-NADPHX</name>
        <dbReference type="ChEBI" id="CHEBI:64076"/>
    </ligand>
</feature>
<keyword evidence="24" id="KW-1185">Reference proteome</keyword>
<feature type="binding site" evidence="18">
    <location>
        <position position="142"/>
    </location>
    <ligand>
        <name>(6S)-NADPHX</name>
        <dbReference type="ChEBI" id="CHEBI:64076"/>
    </ligand>
</feature>
<comment type="cofactor">
    <cofactor evidence="17">
        <name>Mg(2+)</name>
        <dbReference type="ChEBI" id="CHEBI:18420"/>
    </cofactor>
</comment>
<comment type="caution">
    <text evidence="23">The sequence shown here is derived from an EMBL/GenBank/DDBJ whole genome shotgun (WGS) entry which is preliminary data.</text>
</comment>
<comment type="similarity">
    <text evidence="18">Belongs to the NnrE/AIBP family.</text>
</comment>
<feature type="binding site" evidence="17">
    <location>
        <position position="446"/>
    </location>
    <ligand>
        <name>AMP</name>
        <dbReference type="ChEBI" id="CHEBI:456215"/>
    </ligand>
</feature>
<comment type="catalytic activity">
    <reaction evidence="1 18 19">
        <text>(6R)-NADHX = (6S)-NADHX</text>
        <dbReference type="Rhea" id="RHEA:32215"/>
        <dbReference type="ChEBI" id="CHEBI:64074"/>
        <dbReference type="ChEBI" id="CHEBI:64075"/>
        <dbReference type="EC" id="5.1.99.6"/>
    </reaction>
</comment>
<keyword evidence="13" id="KW-0511">Multifunctional enzyme</keyword>
<feature type="binding site" evidence="18">
    <location>
        <begin position="131"/>
        <end position="137"/>
    </location>
    <ligand>
        <name>(6S)-NADPHX</name>
        <dbReference type="ChEBI" id="CHEBI:64076"/>
    </ligand>
</feature>
<evidence type="ECO:0000256" key="1">
    <source>
        <dbReference type="ARBA" id="ARBA00000013"/>
    </source>
</evidence>
<comment type="function">
    <text evidence="18">Catalyzes the epimerization of the S- and R-forms of NAD(P)HX, a damaged form of NAD(P)H that is a result of enzymatic or heat-dependent hydration. This is a prerequisite for the S-specific NAD(P)H-hydrate dehydratase to allow the repair of both epimers of NAD(P)HX.</text>
</comment>
<dbReference type="InterPro" id="IPR004443">
    <property type="entry name" value="YjeF_N_dom"/>
</dbReference>
<dbReference type="PIRSF" id="PIRSF017184">
    <property type="entry name" value="Nnr"/>
    <property type="match status" value="1"/>
</dbReference>
<evidence type="ECO:0000256" key="13">
    <source>
        <dbReference type="ARBA" id="ARBA00023268"/>
    </source>
</evidence>
<comment type="similarity">
    <text evidence="3 19">In the N-terminal section; belongs to the NnrE/AIBP family.</text>
</comment>
<comment type="similarity">
    <text evidence="17">Belongs to the NnrD/CARKD family.</text>
</comment>
<evidence type="ECO:0000256" key="6">
    <source>
        <dbReference type="ARBA" id="ARBA00022741"/>
    </source>
</evidence>
<feature type="binding site" evidence="18">
    <location>
        <position position="127"/>
    </location>
    <ligand>
        <name>K(+)</name>
        <dbReference type="ChEBI" id="CHEBI:29103"/>
    </ligand>
</feature>
<feature type="binding site" evidence="17">
    <location>
        <position position="447"/>
    </location>
    <ligand>
        <name>(6S)-NADPHX</name>
        <dbReference type="ChEBI" id="CHEBI:64076"/>
    </ligand>
</feature>
<feature type="binding site" evidence="18">
    <location>
        <begin position="57"/>
        <end position="61"/>
    </location>
    <ligand>
        <name>(6S)-NADPHX</name>
        <dbReference type="ChEBI" id="CHEBI:64076"/>
    </ligand>
</feature>
<dbReference type="Pfam" id="PF03853">
    <property type="entry name" value="YjeF_N"/>
    <property type="match status" value="1"/>
</dbReference>
<evidence type="ECO:0000256" key="16">
    <source>
        <dbReference type="ARBA" id="ARBA00049209"/>
    </source>
</evidence>
<evidence type="ECO:0000256" key="4">
    <source>
        <dbReference type="ARBA" id="ARBA00009524"/>
    </source>
</evidence>
<dbReference type="Proteomes" id="UP001202402">
    <property type="component" value="Unassembled WGS sequence"/>
</dbReference>
<evidence type="ECO:0000256" key="3">
    <source>
        <dbReference type="ARBA" id="ARBA00006001"/>
    </source>
</evidence>
<dbReference type="PANTHER" id="PTHR12592">
    <property type="entry name" value="ATP-DEPENDENT (S)-NAD(P)H-HYDRATE DEHYDRATASE FAMILY MEMBER"/>
    <property type="match status" value="1"/>
</dbReference>
<dbReference type="InterPro" id="IPR000631">
    <property type="entry name" value="CARKD"/>
</dbReference>
<evidence type="ECO:0000256" key="2">
    <source>
        <dbReference type="ARBA" id="ARBA00000909"/>
    </source>
</evidence>
<comment type="subunit">
    <text evidence="17">Homotetramer.</text>
</comment>
<evidence type="ECO:0000256" key="7">
    <source>
        <dbReference type="ARBA" id="ARBA00022840"/>
    </source>
</evidence>
<dbReference type="PROSITE" id="PS50206">
    <property type="entry name" value="RHODANESE_3"/>
    <property type="match status" value="1"/>
</dbReference>